<evidence type="ECO:0000313" key="3">
    <source>
        <dbReference type="Proteomes" id="UP000824469"/>
    </source>
</evidence>
<dbReference type="EMBL" id="JAHRHJ020000022">
    <property type="protein sequence ID" value="KAH9294553.1"/>
    <property type="molecule type" value="Genomic_DNA"/>
</dbReference>
<dbReference type="Proteomes" id="UP000824469">
    <property type="component" value="Unassembled WGS sequence"/>
</dbReference>
<comment type="caution">
    <text evidence="2">The sequence shown here is derived from an EMBL/GenBank/DDBJ whole genome shotgun (WGS) entry which is preliminary data.</text>
</comment>
<feature type="compositionally biased region" description="Polar residues" evidence="1">
    <location>
        <begin position="7"/>
        <end position="17"/>
    </location>
</feature>
<reference evidence="2 3" key="1">
    <citation type="journal article" date="2021" name="Nat. Plants">
        <title>The Taxus genome provides insights into paclitaxel biosynthesis.</title>
        <authorList>
            <person name="Xiong X."/>
            <person name="Gou J."/>
            <person name="Liao Q."/>
            <person name="Li Y."/>
            <person name="Zhou Q."/>
            <person name="Bi G."/>
            <person name="Li C."/>
            <person name="Du R."/>
            <person name="Wang X."/>
            <person name="Sun T."/>
            <person name="Guo L."/>
            <person name="Liang H."/>
            <person name="Lu P."/>
            <person name="Wu Y."/>
            <person name="Zhang Z."/>
            <person name="Ro D.K."/>
            <person name="Shang Y."/>
            <person name="Huang S."/>
            <person name="Yan J."/>
        </authorList>
    </citation>
    <scope>NUCLEOTIDE SEQUENCE [LARGE SCALE GENOMIC DNA]</scope>
    <source>
        <strain evidence="2">Ta-2019</strain>
    </source>
</reference>
<evidence type="ECO:0000313" key="2">
    <source>
        <dbReference type="EMBL" id="KAH9294553.1"/>
    </source>
</evidence>
<name>A0AA38C8V0_TAXCH</name>
<accession>A0AA38C8V0</accession>
<gene>
    <name evidence="2" type="ORF">KI387_040245</name>
</gene>
<dbReference type="AlphaFoldDB" id="A0AA38C8V0"/>
<protein>
    <submittedName>
        <fullName evidence="2">Uncharacterized protein</fullName>
    </submittedName>
</protein>
<feature type="compositionally biased region" description="Polar residues" evidence="1">
    <location>
        <begin position="36"/>
        <end position="59"/>
    </location>
</feature>
<evidence type="ECO:0000256" key="1">
    <source>
        <dbReference type="SAM" id="MobiDB-lite"/>
    </source>
</evidence>
<feature type="non-terminal residue" evidence="2">
    <location>
        <position position="1"/>
    </location>
</feature>
<sequence length="144" mass="15636">DFCGMNQAVSQGVAANTRSKRRNLGEEQPLAPANPQPSTASQMIGKQNPVANAQGQSRTAPRPTQMPAVAAHIQGANVQIKGQQRDPSSPFSIIDQMKKTNVNISMWESLSIPGQRDFLQAAMKDWPTSNQQVQRQDKVLTNAA</sequence>
<feature type="region of interest" description="Disordered" evidence="1">
    <location>
        <begin position="1"/>
        <end position="67"/>
    </location>
</feature>
<keyword evidence="3" id="KW-1185">Reference proteome</keyword>
<proteinExistence type="predicted"/>
<organism evidence="2 3">
    <name type="scientific">Taxus chinensis</name>
    <name type="common">Chinese yew</name>
    <name type="synonym">Taxus wallichiana var. chinensis</name>
    <dbReference type="NCBI Taxonomy" id="29808"/>
    <lineage>
        <taxon>Eukaryota</taxon>
        <taxon>Viridiplantae</taxon>
        <taxon>Streptophyta</taxon>
        <taxon>Embryophyta</taxon>
        <taxon>Tracheophyta</taxon>
        <taxon>Spermatophyta</taxon>
        <taxon>Pinopsida</taxon>
        <taxon>Pinidae</taxon>
        <taxon>Conifers II</taxon>
        <taxon>Cupressales</taxon>
        <taxon>Taxaceae</taxon>
        <taxon>Taxus</taxon>
    </lineage>
</organism>